<dbReference type="AlphaFoldDB" id="A0AAF3FFA9"/>
<dbReference type="InterPro" id="IPR029071">
    <property type="entry name" value="Ubiquitin-like_domsf"/>
</dbReference>
<proteinExistence type="inferred from homology"/>
<feature type="region of interest" description="Disordered" evidence="16">
    <location>
        <begin position="226"/>
        <end position="290"/>
    </location>
</feature>
<dbReference type="WBParaSite" id="MBELARI_LOCUS5580">
    <property type="protein sequence ID" value="MBELARI_LOCUS5580"/>
    <property type="gene ID" value="MBELARI_LOCUS5580"/>
</dbReference>
<keyword evidence="5" id="KW-0479">Metal-binding</keyword>
<keyword evidence="8" id="KW-0862">Zinc</keyword>
<organism evidence="20 21">
    <name type="scientific">Mesorhabditis belari</name>
    <dbReference type="NCBI Taxonomy" id="2138241"/>
    <lineage>
        <taxon>Eukaryota</taxon>
        <taxon>Metazoa</taxon>
        <taxon>Ecdysozoa</taxon>
        <taxon>Nematoda</taxon>
        <taxon>Chromadorea</taxon>
        <taxon>Rhabditida</taxon>
        <taxon>Rhabditina</taxon>
        <taxon>Rhabditomorpha</taxon>
        <taxon>Rhabditoidea</taxon>
        <taxon>Rhabditidae</taxon>
        <taxon>Mesorhabditinae</taxon>
        <taxon>Mesorhabditis</taxon>
    </lineage>
</organism>
<evidence type="ECO:0000256" key="10">
    <source>
        <dbReference type="ARBA" id="ARBA00022943"/>
    </source>
</evidence>
<evidence type="ECO:0000259" key="18">
    <source>
        <dbReference type="PROSITE" id="PS50081"/>
    </source>
</evidence>
<feature type="domain" description="Protein kinase" evidence="17">
    <location>
        <begin position="416"/>
        <end position="680"/>
    </location>
</feature>
<keyword evidence="10" id="KW-0221">Differentiation</keyword>
<dbReference type="InterPro" id="IPR001245">
    <property type="entry name" value="Ser-Thr/Tyr_kinase_cat_dom"/>
</dbReference>
<evidence type="ECO:0000256" key="3">
    <source>
        <dbReference type="ARBA" id="ARBA00022527"/>
    </source>
</evidence>
<dbReference type="InterPro" id="IPR003116">
    <property type="entry name" value="RBD_dom"/>
</dbReference>
<dbReference type="InterPro" id="IPR017441">
    <property type="entry name" value="Protein_kinase_ATP_BS"/>
</dbReference>
<evidence type="ECO:0000256" key="5">
    <source>
        <dbReference type="ARBA" id="ARBA00022723"/>
    </source>
</evidence>
<keyword evidence="10" id="KW-0896">Oogenesis</keyword>
<name>A0AAF3FFA9_9BILA</name>
<evidence type="ECO:0000256" key="9">
    <source>
        <dbReference type="ARBA" id="ARBA00022840"/>
    </source>
</evidence>
<dbReference type="PROSITE" id="PS50081">
    <property type="entry name" value="ZF_DAG_PE_2"/>
    <property type="match status" value="1"/>
</dbReference>
<dbReference type="InterPro" id="IPR002219">
    <property type="entry name" value="PKC_DAG/PE"/>
</dbReference>
<comment type="subunit">
    <text evidence="12">Interacts with cdf-1 in a zinc-dependent manner which promotes its activity.</text>
</comment>
<evidence type="ECO:0000313" key="20">
    <source>
        <dbReference type="Proteomes" id="UP000887575"/>
    </source>
</evidence>
<keyword evidence="4" id="KW-0808">Transferase</keyword>
<evidence type="ECO:0000256" key="11">
    <source>
        <dbReference type="ARBA" id="ARBA00023254"/>
    </source>
</evidence>
<dbReference type="EC" id="2.7.11.1" evidence="2"/>
<dbReference type="Proteomes" id="UP000887575">
    <property type="component" value="Unassembled WGS sequence"/>
</dbReference>
<keyword evidence="11" id="KW-0469">Meiosis</keyword>
<evidence type="ECO:0000256" key="2">
    <source>
        <dbReference type="ARBA" id="ARBA00012513"/>
    </source>
</evidence>
<dbReference type="SUPFAM" id="SSF57889">
    <property type="entry name" value="Cysteine-rich domain"/>
    <property type="match status" value="1"/>
</dbReference>
<dbReference type="InterPro" id="IPR011009">
    <property type="entry name" value="Kinase-like_dom_sf"/>
</dbReference>
<dbReference type="FunFam" id="3.30.200.20:FF:000024">
    <property type="entry name" value="B-Raf proto-oncogene serine/threonine-protein kinase"/>
    <property type="match status" value="1"/>
</dbReference>
<dbReference type="PANTHER" id="PTHR44329:SF262">
    <property type="entry name" value="RAF HOMOLOG SERINE_THREONINE-PROTEIN KINASE RAF"/>
    <property type="match status" value="1"/>
</dbReference>
<dbReference type="GO" id="GO:0048477">
    <property type="term" value="P:oogenesis"/>
    <property type="evidence" value="ECO:0007669"/>
    <property type="project" value="UniProtKB-KW"/>
</dbReference>
<evidence type="ECO:0000256" key="12">
    <source>
        <dbReference type="ARBA" id="ARBA00064215"/>
    </source>
</evidence>
<dbReference type="GO" id="GO:0006950">
    <property type="term" value="P:response to stress"/>
    <property type="evidence" value="ECO:0007669"/>
    <property type="project" value="UniProtKB-ARBA"/>
</dbReference>
<keyword evidence="6 15" id="KW-0547">Nucleotide-binding</keyword>
<evidence type="ECO:0000256" key="14">
    <source>
        <dbReference type="ARBA" id="ARBA00079172"/>
    </source>
</evidence>
<dbReference type="SMART" id="SM00109">
    <property type="entry name" value="C1"/>
    <property type="match status" value="1"/>
</dbReference>
<dbReference type="GO" id="GO:0046872">
    <property type="term" value="F:metal ion binding"/>
    <property type="evidence" value="ECO:0007669"/>
    <property type="project" value="UniProtKB-KW"/>
</dbReference>
<evidence type="ECO:0000256" key="6">
    <source>
        <dbReference type="ARBA" id="ARBA00022741"/>
    </source>
</evidence>
<dbReference type="Gene3D" id="3.10.20.90">
    <property type="entry name" value="Phosphatidylinositol 3-kinase Catalytic Subunit, Chain A, domain 1"/>
    <property type="match status" value="1"/>
</dbReference>
<protein>
    <recommendedName>
        <fullName evidence="13">Raf homolog serine/threonine-protein kinase</fullName>
        <ecNumber evidence="2">2.7.11.1</ecNumber>
    </recommendedName>
    <alternativeName>
        <fullName evidence="14">Abnormal cell lineage protein 45</fullName>
    </alternativeName>
</protein>
<dbReference type="PROSITE" id="PS50898">
    <property type="entry name" value="RBD"/>
    <property type="match status" value="1"/>
</dbReference>
<feature type="compositionally biased region" description="Low complexity" evidence="16">
    <location>
        <begin position="333"/>
        <end position="359"/>
    </location>
</feature>
<dbReference type="CDD" id="cd20811">
    <property type="entry name" value="C1_Raf"/>
    <property type="match status" value="1"/>
</dbReference>
<dbReference type="InterPro" id="IPR051681">
    <property type="entry name" value="Ser/Thr_Kinases-Pseudokinases"/>
</dbReference>
<dbReference type="PROSITE" id="PS00479">
    <property type="entry name" value="ZF_DAG_PE_1"/>
    <property type="match status" value="1"/>
</dbReference>
<reference evidence="21" key="1">
    <citation type="submission" date="2024-02" db="UniProtKB">
        <authorList>
            <consortium name="WormBaseParasite"/>
        </authorList>
    </citation>
    <scope>IDENTIFICATION</scope>
</reference>
<evidence type="ECO:0000256" key="1">
    <source>
        <dbReference type="ARBA" id="ARBA00010507"/>
    </source>
</evidence>
<evidence type="ECO:0000259" key="19">
    <source>
        <dbReference type="PROSITE" id="PS50898"/>
    </source>
</evidence>
<dbReference type="InterPro" id="IPR008271">
    <property type="entry name" value="Ser/Thr_kinase_AS"/>
</dbReference>
<feature type="domain" description="RBD" evidence="19">
    <location>
        <begin position="56"/>
        <end position="132"/>
    </location>
</feature>
<dbReference type="InterPro" id="IPR046349">
    <property type="entry name" value="C1-like_sf"/>
</dbReference>
<keyword evidence="3" id="KW-0723">Serine/threonine-protein kinase</keyword>
<dbReference type="Pfam" id="PF07714">
    <property type="entry name" value="PK_Tyr_Ser-Thr"/>
    <property type="match status" value="1"/>
</dbReference>
<evidence type="ECO:0000256" key="15">
    <source>
        <dbReference type="PROSITE-ProRule" id="PRU10141"/>
    </source>
</evidence>
<feature type="domain" description="Phorbol-ester/DAG-type" evidence="18">
    <location>
        <begin position="141"/>
        <end position="187"/>
    </location>
</feature>
<dbReference type="SMART" id="SM00220">
    <property type="entry name" value="S_TKc"/>
    <property type="match status" value="1"/>
</dbReference>
<evidence type="ECO:0000256" key="13">
    <source>
        <dbReference type="ARBA" id="ARBA00070327"/>
    </source>
</evidence>
<evidence type="ECO:0000256" key="7">
    <source>
        <dbReference type="ARBA" id="ARBA00022777"/>
    </source>
</evidence>
<keyword evidence="20" id="KW-1185">Reference proteome</keyword>
<dbReference type="Gene3D" id="3.30.60.20">
    <property type="match status" value="1"/>
</dbReference>
<dbReference type="Gene3D" id="1.10.510.10">
    <property type="entry name" value="Transferase(Phosphotransferase) domain 1"/>
    <property type="match status" value="1"/>
</dbReference>
<dbReference type="GO" id="GO:0051321">
    <property type="term" value="P:meiotic cell cycle"/>
    <property type="evidence" value="ECO:0007669"/>
    <property type="project" value="UniProtKB-KW"/>
</dbReference>
<evidence type="ECO:0000256" key="4">
    <source>
        <dbReference type="ARBA" id="ARBA00022679"/>
    </source>
</evidence>
<dbReference type="SMART" id="SM00455">
    <property type="entry name" value="RBD"/>
    <property type="match status" value="1"/>
</dbReference>
<keyword evidence="7" id="KW-0418">Kinase</keyword>
<keyword evidence="9 15" id="KW-0067">ATP-binding</keyword>
<evidence type="ECO:0000259" key="17">
    <source>
        <dbReference type="PROSITE" id="PS50011"/>
    </source>
</evidence>
<evidence type="ECO:0000256" key="8">
    <source>
        <dbReference type="ARBA" id="ARBA00022833"/>
    </source>
</evidence>
<dbReference type="PANTHER" id="PTHR44329">
    <property type="entry name" value="SERINE/THREONINE-PROTEIN KINASE TNNI3K-RELATED"/>
    <property type="match status" value="1"/>
</dbReference>
<dbReference type="GO" id="GO:0005524">
    <property type="term" value="F:ATP binding"/>
    <property type="evidence" value="ECO:0007669"/>
    <property type="project" value="UniProtKB-UniRule"/>
</dbReference>
<dbReference type="PROSITE" id="PS00108">
    <property type="entry name" value="PROTEIN_KINASE_ST"/>
    <property type="match status" value="1"/>
</dbReference>
<dbReference type="GO" id="GO:0004709">
    <property type="term" value="F:MAP kinase kinase kinase activity"/>
    <property type="evidence" value="ECO:0007669"/>
    <property type="project" value="TreeGrafter"/>
</dbReference>
<feature type="region of interest" description="Disordered" evidence="16">
    <location>
        <begin position="1"/>
        <end position="24"/>
    </location>
</feature>
<dbReference type="Gene3D" id="3.30.200.20">
    <property type="entry name" value="Phosphorylase Kinase, domain 1"/>
    <property type="match status" value="1"/>
</dbReference>
<dbReference type="Pfam" id="PF02196">
    <property type="entry name" value="RBD"/>
    <property type="match status" value="1"/>
</dbReference>
<dbReference type="CDD" id="cd14062">
    <property type="entry name" value="STKc_Raf"/>
    <property type="match status" value="1"/>
</dbReference>
<dbReference type="Pfam" id="PF00130">
    <property type="entry name" value="C1_1"/>
    <property type="match status" value="1"/>
</dbReference>
<accession>A0AAF3FFA9</accession>
<dbReference type="SUPFAM" id="SSF56112">
    <property type="entry name" value="Protein kinase-like (PK-like)"/>
    <property type="match status" value="1"/>
</dbReference>
<evidence type="ECO:0000313" key="21">
    <source>
        <dbReference type="WBParaSite" id="MBELARI_LOCUS5580"/>
    </source>
</evidence>
<dbReference type="PROSITE" id="PS00107">
    <property type="entry name" value="PROTEIN_KINASE_ATP"/>
    <property type="match status" value="1"/>
</dbReference>
<dbReference type="InterPro" id="IPR000719">
    <property type="entry name" value="Prot_kinase_dom"/>
</dbReference>
<feature type="binding site" evidence="15">
    <location>
        <position position="442"/>
    </location>
    <ligand>
        <name>ATP</name>
        <dbReference type="ChEBI" id="CHEBI:30616"/>
    </ligand>
</feature>
<dbReference type="SUPFAM" id="SSF54236">
    <property type="entry name" value="Ubiquitin-like"/>
    <property type="match status" value="1"/>
</dbReference>
<feature type="compositionally biased region" description="Polar residues" evidence="16">
    <location>
        <begin position="14"/>
        <end position="24"/>
    </location>
</feature>
<dbReference type="PROSITE" id="PS50011">
    <property type="entry name" value="PROTEIN_KINASE_DOM"/>
    <property type="match status" value="1"/>
</dbReference>
<sequence>MSSPPGPGGISGNVRHQSPLLSPCSPQTGLPIQQLFSGTSTATASPILSPRRLTNTLLMVHLPFGLHSKVEVRTGETARDAISRVLRKRCIQPSFCHVSSSPNPRDERLDLQEEMESIASRLPKKELWVHSEYLDTISRIEHTFQRKTFIPPQTCDACKRQMWIAYRCEYCNVKFHQRCSSKIPIYCDLLQRGGEEIFNKLRILCTNSNNGQLAEEILTKFVEPTSPSVQVPQHSPGEREIQRKRAVKRTQAPNVASIVSPANPSLPTVPYPRDRSSSAPNINAINEENASFETERIMADLEKRDDVKIPSSSRIQTGAQRRLGNRLQAMGGSPCSSTSPSSTCSSPPAHSLHPSHLFPNAMPLTPPQSAPPQKVSIHFFRGRSKSPGDKLDVISILGRPKSKKVLEEWEIDESQVTLHCKVGSGSFGTVFRAEYFGLVALKRLNVAEPNLSQLQAFKNEVALLKKTRHPNILNFMGWIREPQLAIVTQWCEGSSLYKHIHCIEPRKEFELQTVLDIFKQVALGMNFLHSKRIIHRDLKSNNIFLTDDSTIKIGDFGLATVKTRWSGTQQNQQPTGSILWMAPEVIRMQDQNPYTNKSDIYSFGVVMYEVLSGQLPYTNINNRDQILFMVGHGFLRPDPSRIRPDCTRALRELFERCIKLNRDDRPEFGELSNSLKDIALPKLSCSTSMPNLHFGGGGNSSDLSIHGRDDYALHRFNDTHALNTTHIGHMV</sequence>
<comment type="similarity">
    <text evidence="1">Belongs to the protein kinase superfamily. TKL Ser/Thr protein kinase family. RAF subfamily.</text>
</comment>
<feature type="region of interest" description="Disordered" evidence="16">
    <location>
        <begin position="329"/>
        <end position="372"/>
    </location>
</feature>
<evidence type="ECO:0000256" key="16">
    <source>
        <dbReference type="SAM" id="MobiDB-lite"/>
    </source>
</evidence>